<gene>
    <name evidence="2" type="ORF">PAL_GLEAN10006365</name>
</gene>
<dbReference type="InParanoid" id="L5K8Z0"/>
<dbReference type="EMBL" id="KB030913">
    <property type="protein sequence ID" value="ELK08184.1"/>
    <property type="molecule type" value="Genomic_DNA"/>
</dbReference>
<feature type="region of interest" description="Disordered" evidence="1">
    <location>
        <begin position="49"/>
        <end position="68"/>
    </location>
</feature>
<evidence type="ECO:0000256" key="1">
    <source>
        <dbReference type="SAM" id="MobiDB-lite"/>
    </source>
</evidence>
<feature type="compositionally biased region" description="Low complexity" evidence="1">
    <location>
        <begin position="180"/>
        <end position="198"/>
    </location>
</feature>
<feature type="region of interest" description="Disordered" evidence="1">
    <location>
        <begin position="180"/>
        <end position="210"/>
    </location>
</feature>
<reference evidence="3" key="1">
    <citation type="journal article" date="2013" name="Science">
        <title>Comparative analysis of bat genomes provides insight into the evolution of flight and immunity.</title>
        <authorList>
            <person name="Zhang G."/>
            <person name="Cowled C."/>
            <person name="Shi Z."/>
            <person name="Huang Z."/>
            <person name="Bishop-Lilly K.A."/>
            <person name="Fang X."/>
            <person name="Wynne J.W."/>
            <person name="Xiong Z."/>
            <person name="Baker M.L."/>
            <person name="Zhao W."/>
            <person name="Tachedjian M."/>
            <person name="Zhu Y."/>
            <person name="Zhou P."/>
            <person name="Jiang X."/>
            <person name="Ng J."/>
            <person name="Yang L."/>
            <person name="Wu L."/>
            <person name="Xiao J."/>
            <person name="Feng Y."/>
            <person name="Chen Y."/>
            <person name="Sun X."/>
            <person name="Zhang Y."/>
            <person name="Marsh G.A."/>
            <person name="Crameri G."/>
            <person name="Broder C.C."/>
            <person name="Frey K.G."/>
            <person name="Wang L.F."/>
            <person name="Wang J."/>
        </authorList>
    </citation>
    <scope>NUCLEOTIDE SEQUENCE [LARGE SCALE GENOMIC DNA]</scope>
</reference>
<feature type="region of interest" description="Disordered" evidence="1">
    <location>
        <begin position="100"/>
        <end position="123"/>
    </location>
</feature>
<organism evidence="2 3">
    <name type="scientific">Pteropus alecto</name>
    <name type="common">Black flying fox</name>
    <dbReference type="NCBI Taxonomy" id="9402"/>
    <lineage>
        <taxon>Eukaryota</taxon>
        <taxon>Metazoa</taxon>
        <taxon>Chordata</taxon>
        <taxon>Craniata</taxon>
        <taxon>Vertebrata</taxon>
        <taxon>Euteleostomi</taxon>
        <taxon>Mammalia</taxon>
        <taxon>Eutheria</taxon>
        <taxon>Laurasiatheria</taxon>
        <taxon>Chiroptera</taxon>
        <taxon>Yinpterochiroptera</taxon>
        <taxon>Pteropodoidea</taxon>
        <taxon>Pteropodidae</taxon>
        <taxon>Pteropodinae</taxon>
        <taxon>Pteropus</taxon>
    </lineage>
</organism>
<evidence type="ECO:0000313" key="2">
    <source>
        <dbReference type="EMBL" id="ELK08184.1"/>
    </source>
</evidence>
<feature type="compositionally biased region" description="Polar residues" evidence="1">
    <location>
        <begin position="199"/>
        <end position="210"/>
    </location>
</feature>
<accession>L5K8Z0</accession>
<keyword evidence="3" id="KW-1185">Reference proteome</keyword>
<name>L5K8Z0_PTEAL</name>
<proteinExistence type="predicted"/>
<dbReference type="AlphaFoldDB" id="L5K8Z0"/>
<dbReference type="Proteomes" id="UP000010552">
    <property type="component" value="Unassembled WGS sequence"/>
</dbReference>
<protein>
    <submittedName>
        <fullName evidence="2">Uncharacterized protein</fullName>
    </submittedName>
</protein>
<evidence type="ECO:0000313" key="3">
    <source>
        <dbReference type="Proteomes" id="UP000010552"/>
    </source>
</evidence>
<sequence length="210" mass="21684">MAASVPRQAETAGPGTALCWRTWGTARGPGSGEQKGILVCDGEAGTATVPPVTQGGFSTQTQRERQQPAMTGPRATLALWPGLQPNVRAQQPVEAEDRAVRTGGRTTHTAVSLRHHASDSAPPTALAKLRASLQGGVPAALPQLQHPSAFSQERKTLGGHRRPAGPVLAKLLATAAVGLASTSPLSSRGSRSTALSSLQTEGTTSPPRTW</sequence>